<feature type="region of interest" description="Disordered" evidence="1">
    <location>
        <begin position="103"/>
        <end position="147"/>
    </location>
</feature>
<dbReference type="InterPro" id="IPR002645">
    <property type="entry name" value="STAS_dom"/>
</dbReference>
<dbReference type="InterPro" id="IPR036513">
    <property type="entry name" value="STAS_dom_sf"/>
</dbReference>
<dbReference type="CDD" id="cd07043">
    <property type="entry name" value="STAS_anti-anti-sigma_factors"/>
    <property type="match status" value="1"/>
</dbReference>
<proteinExistence type="predicted"/>
<dbReference type="SUPFAM" id="SSF52091">
    <property type="entry name" value="SpoIIaa-like"/>
    <property type="match status" value="1"/>
</dbReference>
<accession>A0A853CJZ7</accession>
<dbReference type="PROSITE" id="PS50801">
    <property type="entry name" value="STAS"/>
    <property type="match status" value="1"/>
</dbReference>
<dbReference type="PANTHER" id="PTHR33495">
    <property type="entry name" value="ANTI-SIGMA FACTOR ANTAGONIST TM_1081-RELATED-RELATED"/>
    <property type="match status" value="1"/>
</dbReference>
<dbReference type="GO" id="GO:0043856">
    <property type="term" value="F:anti-sigma factor antagonist activity"/>
    <property type="evidence" value="ECO:0007669"/>
    <property type="project" value="TreeGrafter"/>
</dbReference>
<dbReference type="RefSeq" id="WP_179718251.1">
    <property type="nucleotide sequence ID" value="NZ_JACBZT010000001.1"/>
</dbReference>
<name>A0A853CJZ7_9ACTN</name>
<dbReference type="AlphaFoldDB" id="A0A853CJZ7"/>
<reference evidence="3 4" key="1">
    <citation type="submission" date="2020-07" db="EMBL/GenBank/DDBJ databases">
        <title>Sequencing the genomes of 1000 actinobacteria strains.</title>
        <authorList>
            <person name="Klenk H.-P."/>
        </authorList>
    </citation>
    <scope>NUCLEOTIDE SEQUENCE [LARGE SCALE GENOMIC DNA]</scope>
    <source>
        <strain evidence="3 4">DSM 104001</strain>
    </source>
</reference>
<dbReference type="EMBL" id="JACBZT010000001">
    <property type="protein sequence ID" value="NYJ06842.1"/>
    <property type="molecule type" value="Genomic_DNA"/>
</dbReference>
<dbReference type="Proteomes" id="UP000541969">
    <property type="component" value="Unassembled WGS sequence"/>
</dbReference>
<feature type="compositionally biased region" description="Basic and acidic residues" evidence="1">
    <location>
        <begin position="131"/>
        <end position="147"/>
    </location>
</feature>
<sequence>MPLLNVALVPAPDQVVVRLTGDADLSTVPLLADALAQAASLGTRGLVVDVAAARFWDSSALRTLATISGELGRAGRGCRIVGAGPATRRLIRAADLTDVLELDGPITELPKPDPAGPQPRPAHRPPSLRPDPPRRPTRDAMSLHRWS</sequence>
<dbReference type="Gene3D" id="3.30.750.24">
    <property type="entry name" value="STAS domain"/>
    <property type="match status" value="1"/>
</dbReference>
<feature type="domain" description="STAS" evidence="2">
    <location>
        <begin position="4"/>
        <end position="101"/>
    </location>
</feature>
<dbReference type="Pfam" id="PF01740">
    <property type="entry name" value="STAS"/>
    <property type="match status" value="1"/>
</dbReference>
<keyword evidence="4" id="KW-1185">Reference proteome</keyword>
<evidence type="ECO:0000259" key="2">
    <source>
        <dbReference type="PROSITE" id="PS50801"/>
    </source>
</evidence>
<dbReference type="PANTHER" id="PTHR33495:SF2">
    <property type="entry name" value="ANTI-SIGMA FACTOR ANTAGONIST TM_1081-RELATED"/>
    <property type="match status" value="1"/>
</dbReference>
<organism evidence="3 4">
    <name type="scientific">Petropleomorpha daqingensis</name>
    <dbReference type="NCBI Taxonomy" id="2026353"/>
    <lineage>
        <taxon>Bacteria</taxon>
        <taxon>Bacillati</taxon>
        <taxon>Actinomycetota</taxon>
        <taxon>Actinomycetes</taxon>
        <taxon>Geodermatophilales</taxon>
        <taxon>Geodermatophilaceae</taxon>
        <taxon>Petropleomorpha</taxon>
    </lineage>
</organism>
<comment type="caution">
    <text evidence="3">The sequence shown here is derived from an EMBL/GenBank/DDBJ whole genome shotgun (WGS) entry which is preliminary data.</text>
</comment>
<evidence type="ECO:0000313" key="4">
    <source>
        <dbReference type="Proteomes" id="UP000541969"/>
    </source>
</evidence>
<protein>
    <submittedName>
        <fullName evidence="3">Anti-anti-sigma factor</fullName>
    </submittedName>
</protein>
<evidence type="ECO:0000313" key="3">
    <source>
        <dbReference type="EMBL" id="NYJ06842.1"/>
    </source>
</evidence>
<evidence type="ECO:0000256" key="1">
    <source>
        <dbReference type="SAM" id="MobiDB-lite"/>
    </source>
</evidence>
<gene>
    <name evidence="3" type="ORF">GGQ55_003120</name>
</gene>